<evidence type="ECO:0000256" key="2">
    <source>
        <dbReference type="SAM" id="Phobius"/>
    </source>
</evidence>
<dbReference type="OrthoDB" id="10613133at2759"/>
<dbReference type="AlphaFoldDB" id="A0A1E7EQ82"/>
<proteinExistence type="predicted"/>
<feature type="compositionally biased region" description="Basic and acidic residues" evidence="1">
    <location>
        <begin position="51"/>
        <end position="61"/>
    </location>
</feature>
<accession>A0A1E7EQ82</accession>
<feature type="region of interest" description="Disordered" evidence="1">
    <location>
        <begin position="154"/>
        <end position="183"/>
    </location>
</feature>
<keyword evidence="2" id="KW-1133">Transmembrane helix</keyword>
<dbReference type="Proteomes" id="UP000095751">
    <property type="component" value="Unassembled WGS sequence"/>
</dbReference>
<gene>
    <name evidence="3" type="ORF">FRACYDRAFT_250323</name>
</gene>
<keyword evidence="4" id="KW-1185">Reference proteome</keyword>
<feature type="transmembrane region" description="Helical" evidence="2">
    <location>
        <begin position="14"/>
        <end position="37"/>
    </location>
</feature>
<protein>
    <submittedName>
        <fullName evidence="3">Uncharacterized protein</fullName>
    </submittedName>
</protein>
<keyword evidence="2" id="KW-0472">Membrane</keyword>
<sequence length="183" mass="19395">MAPTLLWSQIAKPFSIHFAFNCLKTIIGAALIGYGIAFTKTISSNDDTEEDKSSKENKGTDDNNSNNNINIIKKKYIQISITIGFGLFLALPSLISQIVWETMIPTITATDIAYDNVINITKLSKLFPKLNLKQNLGQLSSQIQFPKIINLGGSGSEGSGGSGGSSSVTGGNHRGGGGSGKVE</sequence>
<evidence type="ECO:0000313" key="4">
    <source>
        <dbReference type="Proteomes" id="UP000095751"/>
    </source>
</evidence>
<dbReference type="InParanoid" id="A0A1E7EQ82"/>
<dbReference type="EMBL" id="KV784382">
    <property type="protein sequence ID" value="OEU08101.1"/>
    <property type="molecule type" value="Genomic_DNA"/>
</dbReference>
<evidence type="ECO:0000256" key="1">
    <source>
        <dbReference type="SAM" id="MobiDB-lite"/>
    </source>
</evidence>
<reference evidence="3 4" key="1">
    <citation type="submission" date="2016-09" db="EMBL/GenBank/DDBJ databases">
        <title>Extensive genetic diversity and differential bi-allelic expression allows diatom success in the polar Southern Ocean.</title>
        <authorList>
            <consortium name="DOE Joint Genome Institute"/>
            <person name="Mock T."/>
            <person name="Otillar R.P."/>
            <person name="Strauss J."/>
            <person name="Dupont C."/>
            <person name="Frickenhaus S."/>
            <person name="Maumus F."/>
            <person name="Mcmullan M."/>
            <person name="Sanges R."/>
            <person name="Schmutz J."/>
            <person name="Toseland A."/>
            <person name="Valas R."/>
            <person name="Veluchamy A."/>
            <person name="Ward B.J."/>
            <person name="Allen A."/>
            <person name="Barry K."/>
            <person name="Falciatore A."/>
            <person name="Ferrante M."/>
            <person name="Fortunato A.E."/>
            <person name="Gloeckner G."/>
            <person name="Gruber A."/>
            <person name="Hipkin R."/>
            <person name="Janech M."/>
            <person name="Kroth P."/>
            <person name="Leese F."/>
            <person name="Lindquist E."/>
            <person name="Lyon B.R."/>
            <person name="Martin J."/>
            <person name="Mayer C."/>
            <person name="Parker M."/>
            <person name="Quesneville H."/>
            <person name="Raymond J."/>
            <person name="Uhlig C."/>
            <person name="Valentin K.U."/>
            <person name="Worden A.Z."/>
            <person name="Armbrust E.V."/>
            <person name="Bowler C."/>
            <person name="Green B."/>
            <person name="Moulton V."/>
            <person name="Van Oosterhout C."/>
            <person name="Grigoriev I."/>
        </authorList>
    </citation>
    <scope>NUCLEOTIDE SEQUENCE [LARGE SCALE GENOMIC DNA]</scope>
    <source>
        <strain evidence="3 4">CCMP1102</strain>
    </source>
</reference>
<feature type="compositionally biased region" description="Gly residues" evidence="1">
    <location>
        <begin position="172"/>
        <end position="183"/>
    </location>
</feature>
<organism evidence="3 4">
    <name type="scientific">Fragilariopsis cylindrus CCMP1102</name>
    <dbReference type="NCBI Taxonomy" id="635003"/>
    <lineage>
        <taxon>Eukaryota</taxon>
        <taxon>Sar</taxon>
        <taxon>Stramenopiles</taxon>
        <taxon>Ochrophyta</taxon>
        <taxon>Bacillariophyta</taxon>
        <taxon>Bacillariophyceae</taxon>
        <taxon>Bacillariophycidae</taxon>
        <taxon>Bacillariales</taxon>
        <taxon>Bacillariaceae</taxon>
        <taxon>Fragilariopsis</taxon>
    </lineage>
</organism>
<dbReference type="KEGG" id="fcy:FRACYDRAFT_250323"/>
<keyword evidence="2" id="KW-0812">Transmembrane</keyword>
<evidence type="ECO:0000313" key="3">
    <source>
        <dbReference type="EMBL" id="OEU08101.1"/>
    </source>
</evidence>
<name>A0A1E7EQ82_9STRA</name>
<feature type="region of interest" description="Disordered" evidence="1">
    <location>
        <begin position="44"/>
        <end position="64"/>
    </location>
</feature>
<feature type="compositionally biased region" description="Gly residues" evidence="1">
    <location>
        <begin position="154"/>
        <end position="164"/>
    </location>
</feature>
<feature type="transmembrane region" description="Helical" evidence="2">
    <location>
        <begin position="76"/>
        <end position="100"/>
    </location>
</feature>